<evidence type="ECO:0000256" key="2">
    <source>
        <dbReference type="ARBA" id="ARBA00023125"/>
    </source>
</evidence>
<keyword evidence="3" id="KW-0804">Transcription</keyword>
<dbReference type="Gene3D" id="3.20.80.10">
    <property type="entry name" value="Regulatory factor, effector binding domain"/>
    <property type="match status" value="1"/>
</dbReference>
<dbReference type="InterPro" id="IPR009057">
    <property type="entry name" value="Homeodomain-like_sf"/>
</dbReference>
<feature type="domain" description="HTH araC/xylS-type" evidence="4">
    <location>
        <begin position="17"/>
        <end position="115"/>
    </location>
</feature>
<dbReference type="EMBL" id="CP021056">
    <property type="protein sequence ID" value="QXE24762.1"/>
    <property type="molecule type" value="Genomic_DNA"/>
</dbReference>
<dbReference type="SMART" id="SM00342">
    <property type="entry name" value="HTH_ARAC"/>
    <property type="match status" value="1"/>
</dbReference>
<dbReference type="KEGG" id="rsin:B6N60_03470"/>
<reference evidence="5" key="1">
    <citation type="submission" date="2017-04" db="EMBL/GenBank/DDBJ databases">
        <title>Genome deletions in a multicellular cyanobacterial endosymbiont for morphological adaptation in marine diatoms.</title>
        <authorList>
            <person name="Wang Y."/>
            <person name="Gao H."/>
            <person name="Li R."/>
            <person name="Xu X."/>
        </authorList>
    </citation>
    <scope>NUCLEOTIDE SEQUENCE</scope>
    <source>
        <strain evidence="5">FACHB 800</strain>
    </source>
</reference>
<dbReference type="RefSeq" id="WP_190608091.1">
    <property type="nucleotide sequence ID" value="NZ_CP021056.1"/>
</dbReference>
<dbReference type="PROSITE" id="PS01124">
    <property type="entry name" value="HTH_ARAC_FAMILY_2"/>
    <property type="match status" value="1"/>
</dbReference>
<dbReference type="SUPFAM" id="SSF55136">
    <property type="entry name" value="Probable bacterial effector-binding domain"/>
    <property type="match status" value="1"/>
</dbReference>
<evidence type="ECO:0000259" key="4">
    <source>
        <dbReference type="PROSITE" id="PS01124"/>
    </source>
</evidence>
<keyword evidence="1" id="KW-0805">Transcription regulation</keyword>
<dbReference type="InterPro" id="IPR018062">
    <property type="entry name" value="HTH_AraC-typ_CS"/>
</dbReference>
<dbReference type="PROSITE" id="PS00041">
    <property type="entry name" value="HTH_ARAC_FAMILY_1"/>
    <property type="match status" value="1"/>
</dbReference>
<sequence>MTPKKEKTKVDYCRRVKLVQDYIANHLAEPLSPVELSQVANLSLHHFHRVFRGVTGESILEYVRRLKLERAARRLRVTNQKIIDIAFDAGYSSHEGFTRAFREYFGVAPSEFRGQLPIYLGSPISPPDRVEIRHINPISVAQIRHVGAYGESGQVFSRLLSWAVSANINVAQARLFGLCADDPDITPVDYLRFDACIEYHGRGDVLRGITTGYIPGGKYAIATHIGPYNTILDTYLALIGGWIPQTGYELHDEAVVEFYLDDPNQTPPEQLRTELWIRLRLPSD</sequence>
<accession>A0A975Y601</accession>
<dbReference type="Gene3D" id="1.10.10.60">
    <property type="entry name" value="Homeodomain-like"/>
    <property type="match status" value="2"/>
</dbReference>
<keyword evidence="6" id="KW-1185">Reference proteome</keyword>
<dbReference type="Pfam" id="PF12833">
    <property type="entry name" value="HTH_18"/>
    <property type="match status" value="1"/>
</dbReference>
<dbReference type="SMART" id="SM00871">
    <property type="entry name" value="AraC_E_bind"/>
    <property type="match status" value="1"/>
</dbReference>
<evidence type="ECO:0000256" key="1">
    <source>
        <dbReference type="ARBA" id="ARBA00023015"/>
    </source>
</evidence>
<dbReference type="PANTHER" id="PTHR40055:SF1">
    <property type="entry name" value="TRANSCRIPTIONAL REGULATOR YGIV-RELATED"/>
    <property type="match status" value="1"/>
</dbReference>
<organism evidence="5 6">
    <name type="scientific">Richelia sinica FACHB-800</name>
    <dbReference type="NCBI Taxonomy" id="1357546"/>
    <lineage>
        <taxon>Bacteria</taxon>
        <taxon>Bacillati</taxon>
        <taxon>Cyanobacteriota</taxon>
        <taxon>Cyanophyceae</taxon>
        <taxon>Nostocales</taxon>
        <taxon>Nostocaceae</taxon>
        <taxon>Richelia</taxon>
    </lineage>
</organism>
<gene>
    <name evidence="5" type="ORF">B6N60_03470</name>
</gene>
<dbReference type="SUPFAM" id="SSF46689">
    <property type="entry name" value="Homeodomain-like"/>
    <property type="match status" value="2"/>
</dbReference>
<dbReference type="GO" id="GO:0043565">
    <property type="term" value="F:sequence-specific DNA binding"/>
    <property type="evidence" value="ECO:0007669"/>
    <property type="project" value="InterPro"/>
</dbReference>
<dbReference type="InterPro" id="IPR020449">
    <property type="entry name" value="Tscrpt_reg_AraC-type_HTH"/>
</dbReference>
<dbReference type="InterPro" id="IPR011256">
    <property type="entry name" value="Reg_factor_effector_dom_sf"/>
</dbReference>
<evidence type="ECO:0000256" key="3">
    <source>
        <dbReference type="ARBA" id="ARBA00023163"/>
    </source>
</evidence>
<dbReference type="Pfam" id="PF06445">
    <property type="entry name" value="GyrI-like"/>
    <property type="match status" value="1"/>
</dbReference>
<evidence type="ECO:0000313" key="5">
    <source>
        <dbReference type="EMBL" id="QXE24762.1"/>
    </source>
</evidence>
<name>A0A975Y601_9NOST</name>
<dbReference type="GO" id="GO:0003700">
    <property type="term" value="F:DNA-binding transcription factor activity"/>
    <property type="evidence" value="ECO:0007669"/>
    <property type="project" value="InterPro"/>
</dbReference>
<proteinExistence type="predicted"/>
<dbReference type="PRINTS" id="PR00032">
    <property type="entry name" value="HTHARAC"/>
</dbReference>
<dbReference type="Proteomes" id="UP000683511">
    <property type="component" value="Chromosome"/>
</dbReference>
<keyword evidence="2" id="KW-0238">DNA-binding</keyword>
<protein>
    <submittedName>
        <fullName evidence="5">Transcription activator effector binding protein</fullName>
    </submittedName>
</protein>
<evidence type="ECO:0000313" key="6">
    <source>
        <dbReference type="Proteomes" id="UP000683511"/>
    </source>
</evidence>
<dbReference type="InterPro" id="IPR029442">
    <property type="entry name" value="GyrI-like"/>
</dbReference>
<dbReference type="InterPro" id="IPR018060">
    <property type="entry name" value="HTH_AraC"/>
</dbReference>
<dbReference type="InterPro" id="IPR010499">
    <property type="entry name" value="AraC_E-bd"/>
</dbReference>
<dbReference type="PANTHER" id="PTHR40055">
    <property type="entry name" value="TRANSCRIPTIONAL REGULATOR YGIV-RELATED"/>
    <property type="match status" value="1"/>
</dbReference>
<dbReference type="InterPro" id="IPR050908">
    <property type="entry name" value="SmbC-like"/>
</dbReference>
<dbReference type="AlphaFoldDB" id="A0A975Y601"/>